<sequence length="242" mass="27701">MRLVTKEKAPFLLGLIASFETEHNECLVMDFATGGDLYSLQKKYDLPLECIRFYAACIVLGLKFLHENNIVHRDLKPENILLDKRGYPQISDYGLNMTGIGFGQKMDDICGTQVYMAPELFTDSYYTRSVDWWAVGVIIYEMIFGQVPFDGDDSDEIELNVIYDMPEYPLTLPAHIRDILQGLLTKTPALRLGSAIDGAHAVMERPFFYGMNWEALRRKEIKPMFIVPYTEKASDELYGLKL</sequence>
<dbReference type="InterPro" id="IPR011009">
    <property type="entry name" value="Kinase-like_dom_sf"/>
</dbReference>
<organism evidence="7 8">
    <name type="scientific">Xenopus laevis</name>
    <name type="common">African clawed frog</name>
    <dbReference type="NCBI Taxonomy" id="8355"/>
    <lineage>
        <taxon>Eukaryota</taxon>
        <taxon>Metazoa</taxon>
        <taxon>Chordata</taxon>
        <taxon>Craniata</taxon>
        <taxon>Vertebrata</taxon>
        <taxon>Euteleostomi</taxon>
        <taxon>Amphibia</taxon>
        <taxon>Batrachia</taxon>
        <taxon>Anura</taxon>
        <taxon>Pipoidea</taxon>
        <taxon>Pipidae</taxon>
        <taxon>Xenopodinae</taxon>
        <taxon>Xenopus</taxon>
        <taxon>Xenopus</taxon>
    </lineage>
</organism>
<dbReference type="InterPro" id="IPR008271">
    <property type="entry name" value="Ser/Thr_kinase_AS"/>
</dbReference>
<evidence type="ECO:0000256" key="5">
    <source>
        <dbReference type="ARBA" id="ARBA00022840"/>
    </source>
</evidence>
<dbReference type="PROSITE" id="PS00108">
    <property type="entry name" value="PROTEIN_KINASE_ST"/>
    <property type="match status" value="1"/>
</dbReference>
<evidence type="ECO:0000313" key="7">
    <source>
        <dbReference type="EMBL" id="OCT69273.1"/>
    </source>
</evidence>
<reference evidence="8" key="1">
    <citation type="journal article" date="2016" name="Nature">
        <title>Genome evolution in the allotetraploid frog Xenopus laevis.</title>
        <authorList>
            <person name="Session A.M."/>
            <person name="Uno Y."/>
            <person name="Kwon T."/>
            <person name="Chapman J.A."/>
            <person name="Toyoda A."/>
            <person name="Takahashi S."/>
            <person name="Fukui A."/>
            <person name="Hikosaka A."/>
            <person name="Suzuki A."/>
            <person name="Kondo M."/>
            <person name="van Heeringen S.J."/>
            <person name="Quigley I."/>
            <person name="Heinz S."/>
            <person name="Ogino H."/>
            <person name="Ochi H."/>
            <person name="Hellsten U."/>
            <person name="Lyons J.B."/>
            <person name="Simakov O."/>
            <person name="Putnam N."/>
            <person name="Stites J."/>
            <person name="Kuroki Y."/>
            <person name="Tanaka T."/>
            <person name="Michiue T."/>
            <person name="Watanabe M."/>
            <person name="Bogdanovic O."/>
            <person name="Lister R."/>
            <person name="Georgiou G."/>
            <person name="Paranjpe S.S."/>
            <person name="van Kruijsbergen I."/>
            <person name="Shu S."/>
            <person name="Carlson J."/>
            <person name="Kinoshita T."/>
            <person name="Ohta Y."/>
            <person name="Mawaribuchi S."/>
            <person name="Jenkins J."/>
            <person name="Grimwood J."/>
            <person name="Schmutz J."/>
            <person name="Mitros T."/>
            <person name="Mozaffari S.V."/>
            <person name="Suzuki Y."/>
            <person name="Haramoto Y."/>
            <person name="Yamamoto T.S."/>
            <person name="Takagi C."/>
            <person name="Heald R."/>
            <person name="Miller K."/>
            <person name="Haudenschild C."/>
            <person name="Kitzman J."/>
            <person name="Nakayama T."/>
            <person name="Izutsu Y."/>
            <person name="Robert J."/>
            <person name="Fortriede J."/>
            <person name="Burns K."/>
            <person name="Lotay V."/>
            <person name="Karimi K."/>
            <person name="Yasuoka Y."/>
            <person name="Dichmann D.S."/>
            <person name="Flajnik M.F."/>
            <person name="Houston D.W."/>
            <person name="Shendure J."/>
            <person name="DuPasquier L."/>
            <person name="Vize P.D."/>
            <person name="Zorn A.M."/>
            <person name="Ito M."/>
            <person name="Marcotte E.M."/>
            <person name="Wallingford J.B."/>
            <person name="Ito Y."/>
            <person name="Asashima M."/>
            <person name="Ueno N."/>
            <person name="Matsuda Y."/>
            <person name="Veenstra G.J."/>
            <person name="Fujiyama A."/>
            <person name="Harland R.M."/>
            <person name="Taira M."/>
            <person name="Rokhsar D.S."/>
        </authorList>
    </citation>
    <scope>NUCLEOTIDE SEQUENCE [LARGE SCALE GENOMIC DNA]</scope>
    <source>
        <strain evidence="8">J</strain>
    </source>
</reference>
<evidence type="ECO:0000256" key="3">
    <source>
        <dbReference type="ARBA" id="ARBA00022741"/>
    </source>
</evidence>
<name>A0A974H917_XENLA</name>
<dbReference type="GO" id="GO:0005524">
    <property type="term" value="F:ATP binding"/>
    <property type="evidence" value="ECO:0007669"/>
    <property type="project" value="UniProtKB-KW"/>
</dbReference>
<gene>
    <name evidence="7" type="ORF">XELAEV_18040584mg</name>
</gene>
<dbReference type="SUPFAM" id="SSF56112">
    <property type="entry name" value="Protein kinase-like (PK-like)"/>
    <property type="match status" value="1"/>
</dbReference>
<dbReference type="GO" id="GO:0004674">
    <property type="term" value="F:protein serine/threonine kinase activity"/>
    <property type="evidence" value="ECO:0007669"/>
    <property type="project" value="UniProtKB-KW"/>
</dbReference>
<dbReference type="PANTHER" id="PTHR24351">
    <property type="entry name" value="RIBOSOMAL PROTEIN S6 KINASE"/>
    <property type="match status" value="1"/>
</dbReference>
<keyword evidence="2" id="KW-0808">Transferase</keyword>
<keyword evidence="1" id="KW-0723">Serine/threonine-protein kinase</keyword>
<keyword evidence="4" id="KW-0418">Kinase</keyword>
<dbReference type="AlphaFoldDB" id="A0A974H917"/>
<dbReference type="FunFam" id="1.10.510.10:FF:000210">
    <property type="entry name" value="Non-specific serine/threonine protein kinase"/>
    <property type="match status" value="1"/>
</dbReference>
<dbReference type="PROSITE" id="PS50011">
    <property type="entry name" value="PROTEIN_KINASE_DOM"/>
    <property type="match status" value="1"/>
</dbReference>
<dbReference type="EMBL" id="CM004480">
    <property type="protein sequence ID" value="OCT69273.1"/>
    <property type="molecule type" value="Genomic_DNA"/>
</dbReference>
<evidence type="ECO:0000313" key="8">
    <source>
        <dbReference type="Proteomes" id="UP000694892"/>
    </source>
</evidence>
<dbReference type="Gene3D" id="1.10.510.10">
    <property type="entry name" value="Transferase(Phosphotransferase) domain 1"/>
    <property type="match status" value="1"/>
</dbReference>
<keyword evidence="3" id="KW-0547">Nucleotide-binding</keyword>
<evidence type="ECO:0000256" key="2">
    <source>
        <dbReference type="ARBA" id="ARBA00022679"/>
    </source>
</evidence>
<dbReference type="OMA" id="ETEHNEC"/>
<dbReference type="SMART" id="SM00220">
    <property type="entry name" value="S_TKc"/>
    <property type="match status" value="1"/>
</dbReference>
<feature type="domain" description="Protein kinase" evidence="6">
    <location>
        <begin position="1"/>
        <end position="208"/>
    </location>
</feature>
<dbReference type="InterPro" id="IPR000719">
    <property type="entry name" value="Prot_kinase_dom"/>
</dbReference>
<dbReference type="Pfam" id="PF00069">
    <property type="entry name" value="Pkinase"/>
    <property type="match status" value="1"/>
</dbReference>
<dbReference type="Gene3D" id="3.30.200.20">
    <property type="entry name" value="Phosphorylase Kinase, domain 1"/>
    <property type="match status" value="1"/>
</dbReference>
<evidence type="ECO:0000256" key="4">
    <source>
        <dbReference type="ARBA" id="ARBA00022777"/>
    </source>
</evidence>
<accession>A0A974H917</accession>
<protein>
    <recommendedName>
        <fullName evidence="6">Protein kinase domain-containing protein</fullName>
    </recommendedName>
</protein>
<keyword evidence="5" id="KW-0067">ATP-binding</keyword>
<evidence type="ECO:0000259" key="6">
    <source>
        <dbReference type="PROSITE" id="PS50011"/>
    </source>
</evidence>
<evidence type="ECO:0000256" key="1">
    <source>
        <dbReference type="ARBA" id="ARBA00022527"/>
    </source>
</evidence>
<dbReference type="Proteomes" id="UP000694892">
    <property type="component" value="Chromosome 8L"/>
</dbReference>
<proteinExistence type="predicted"/>